<dbReference type="InterPro" id="IPR002925">
    <property type="entry name" value="Dienelactn_hydro"/>
</dbReference>
<evidence type="ECO:0000259" key="1">
    <source>
        <dbReference type="Pfam" id="PF01738"/>
    </source>
</evidence>
<reference evidence="2" key="1">
    <citation type="journal article" date="2020" name="Stud. Mycol.">
        <title>101 Dothideomycetes genomes: a test case for predicting lifestyles and emergence of pathogens.</title>
        <authorList>
            <person name="Haridas S."/>
            <person name="Albert R."/>
            <person name="Binder M."/>
            <person name="Bloem J."/>
            <person name="Labutti K."/>
            <person name="Salamov A."/>
            <person name="Andreopoulos B."/>
            <person name="Baker S."/>
            <person name="Barry K."/>
            <person name="Bills G."/>
            <person name="Bluhm B."/>
            <person name="Cannon C."/>
            <person name="Castanera R."/>
            <person name="Culley D."/>
            <person name="Daum C."/>
            <person name="Ezra D."/>
            <person name="Gonzalez J."/>
            <person name="Henrissat B."/>
            <person name="Kuo A."/>
            <person name="Liang C."/>
            <person name="Lipzen A."/>
            <person name="Lutzoni F."/>
            <person name="Magnuson J."/>
            <person name="Mondo S."/>
            <person name="Nolan M."/>
            <person name="Ohm R."/>
            <person name="Pangilinan J."/>
            <person name="Park H.-J."/>
            <person name="Ramirez L."/>
            <person name="Alfaro M."/>
            <person name="Sun H."/>
            <person name="Tritt A."/>
            <person name="Yoshinaga Y."/>
            <person name="Zwiers L.-H."/>
            <person name="Turgeon B."/>
            <person name="Goodwin S."/>
            <person name="Spatafora J."/>
            <person name="Crous P."/>
            <person name="Grigoriev I."/>
        </authorList>
    </citation>
    <scope>NUCLEOTIDE SEQUENCE</scope>
    <source>
        <strain evidence="2">ATCC 74209</strain>
    </source>
</reference>
<keyword evidence="3" id="KW-1185">Reference proteome</keyword>
<dbReference type="OrthoDB" id="17560at2759"/>
<evidence type="ECO:0000313" key="2">
    <source>
        <dbReference type="EMBL" id="KAF2203119.1"/>
    </source>
</evidence>
<accession>A0A9P4JTW5</accession>
<dbReference type="SUPFAM" id="SSF53474">
    <property type="entry name" value="alpha/beta-Hydrolases"/>
    <property type="match status" value="1"/>
</dbReference>
<dbReference type="InterPro" id="IPR029058">
    <property type="entry name" value="AB_hydrolase_fold"/>
</dbReference>
<dbReference type="AlphaFoldDB" id="A0A9P4JTW5"/>
<gene>
    <name evidence="2" type="ORF">GQ43DRAFT_447658</name>
</gene>
<dbReference type="Pfam" id="PF01738">
    <property type="entry name" value="DLH"/>
    <property type="match status" value="1"/>
</dbReference>
<evidence type="ECO:0000313" key="3">
    <source>
        <dbReference type="Proteomes" id="UP000799536"/>
    </source>
</evidence>
<feature type="domain" description="Dienelactone hydrolase" evidence="1">
    <location>
        <begin position="30"/>
        <end position="242"/>
    </location>
</feature>
<dbReference type="GO" id="GO:0016787">
    <property type="term" value="F:hydrolase activity"/>
    <property type="evidence" value="ECO:0007669"/>
    <property type="project" value="InterPro"/>
</dbReference>
<protein>
    <submittedName>
        <fullName evidence="2">Alpha/beta-hydrolase</fullName>
    </submittedName>
</protein>
<organism evidence="2 3">
    <name type="scientific">Delitschia confertaspora ATCC 74209</name>
    <dbReference type="NCBI Taxonomy" id="1513339"/>
    <lineage>
        <taxon>Eukaryota</taxon>
        <taxon>Fungi</taxon>
        <taxon>Dikarya</taxon>
        <taxon>Ascomycota</taxon>
        <taxon>Pezizomycotina</taxon>
        <taxon>Dothideomycetes</taxon>
        <taxon>Pleosporomycetidae</taxon>
        <taxon>Pleosporales</taxon>
        <taxon>Delitschiaceae</taxon>
        <taxon>Delitschia</taxon>
    </lineage>
</organism>
<dbReference type="PANTHER" id="PTHR17630">
    <property type="entry name" value="DIENELACTONE HYDROLASE"/>
    <property type="match status" value="1"/>
</dbReference>
<dbReference type="PANTHER" id="PTHR17630:SF44">
    <property type="entry name" value="PROTEIN AIM2"/>
    <property type="match status" value="1"/>
</dbReference>
<sequence length="253" mass="28029">MASHPPASCCTIGVKHEGNAVGEVKNIGDIRTYFSYPESKSTQDAVLILTDVIGMDSINAQLIADDLARAGYFVVMPDLFHGNPIKMNRSPDFDIMKWLQNHLPPVVDLIVEAVLKEMRGPLGCKRIGGVGYCFGGKYVCRFLKPGMLDAGFTAHPSFVEKEELKGCKGPLSIAAAETDTIFPAPKRHETEEILAGMSIPYQINLFSDVEHGFATRGDMTNRKKKFAKEQAFHQLLAWFEEYVRGMTDAPFKI</sequence>
<dbReference type="EMBL" id="ML993913">
    <property type="protein sequence ID" value="KAF2203119.1"/>
    <property type="molecule type" value="Genomic_DNA"/>
</dbReference>
<proteinExistence type="predicted"/>
<comment type="caution">
    <text evidence="2">The sequence shown here is derived from an EMBL/GenBank/DDBJ whole genome shotgun (WGS) entry which is preliminary data.</text>
</comment>
<dbReference type="Proteomes" id="UP000799536">
    <property type="component" value="Unassembled WGS sequence"/>
</dbReference>
<dbReference type="Gene3D" id="3.40.50.1820">
    <property type="entry name" value="alpha/beta hydrolase"/>
    <property type="match status" value="1"/>
</dbReference>
<name>A0A9P4JTW5_9PLEO</name>